<feature type="transmembrane region" description="Helical" evidence="7">
    <location>
        <begin position="414"/>
        <end position="433"/>
    </location>
</feature>
<dbReference type="PROSITE" id="PS50850">
    <property type="entry name" value="MFS"/>
    <property type="match status" value="1"/>
</dbReference>
<feature type="transmembrane region" description="Helical" evidence="7">
    <location>
        <begin position="479"/>
        <end position="502"/>
    </location>
</feature>
<gene>
    <name evidence="9" type="ORF">DD666_07405</name>
</gene>
<comment type="caution">
    <text evidence="9">The sequence shown here is derived from an EMBL/GenBank/DDBJ whole genome shotgun (WGS) entry which is preliminary data.</text>
</comment>
<evidence type="ECO:0000256" key="7">
    <source>
        <dbReference type="SAM" id="Phobius"/>
    </source>
</evidence>
<dbReference type="Gene3D" id="1.20.1720.10">
    <property type="entry name" value="Multidrug resistance protein D"/>
    <property type="match status" value="1"/>
</dbReference>
<evidence type="ECO:0000256" key="5">
    <source>
        <dbReference type="ARBA" id="ARBA00022989"/>
    </source>
</evidence>
<feature type="transmembrane region" description="Helical" evidence="7">
    <location>
        <begin position="367"/>
        <end position="393"/>
    </location>
</feature>
<feature type="transmembrane region" description="Helical" evidence="7">
    <location>
        <begin position="312"/>
        <end position="332"/>
    </location>
</feature>
<dbReference type="InterPro" id="IPR036259">
    <property type="entry name" value="MFS_trans_sf"/>
</dbReference>
<dbReference type="InterPro" id="IPR011701">
    <property type="entry name" value="MFS"/>
</dbReference>
<dbReference type="SUPFAM" id="SSF103473">
    <property type="entry name" value="MFS general substrate transporter"/>
    <property type="match status" value="1"/>
</dbReference>
<sequence length="518" mass="55149">MAVGANGFFIMTATVKHSRNRWLILAIVSSALFLIVIDLTVLYTALPRLTHDLQASASQKLWIINAYPLVVAGLLPGLGTLGDRLGHKQLFLNGLLVFGMASVVAAFAPSSEVLIGSRVLLAVGAAMMMPATLSIIRLTFEDDKERAFAIGIWAAVASGGAAFGPVVGGILLEFFWWGSVFLINVPVVLIAFLVGARVLEKRPGNKTREWDLISSGQIMVALIFLTYTIKELGKPQVDWIAFVIALGLGAGALIIFLRRQKHSAAPLIDFGLFRNKQFLLGVIAASVMSATLIGFELVFSQRLQLVSGYSPLQAGLLILPIPLAAFFAGPLMGSLQPKLGTARLLWLSLLVSGVGSLWYLFMFDGAILWWSVALAVFGFGAGAAITGASTAIINNAPASRAGMAASIEEVAYELGGAMGVTIFGSIMSVIYTMKLVLPTDFLLPGIARDSLDQAHLVAEQLPPEQAEQLLSIAFASFDYAFIGVIMGVTAMLFVTAGIIYLVNLRSAERAGSGFNTSH</sequence>
<keyword evidence="5 7" id="KW-1133">Transmembrane helix</keyword>
<dbReference type="PANTHER" id="PTHR42718">
    <property type="entry name" value="MAJOR FACILITATOR SUPERFAMILY MULTIDRUG TRANSPORTER MFSC"/>
    <property type="match status" value="1"/>
</dbReference>
<reference evidence="9 10" key="1">
    <citation type="journal article" date="2018" name="Nat. Biotechnol.">
        <title>A standardized bacterial taxonomy based on genome phylogeny substantially revises the tree of life.</title>
        <authorList>
            <person name="Parks D.H."/>
            <person name="Chuvochina M."/>
            <person name="Waite D.W."/>
            <person name="Rinke C."/>
            <person name="Skarshewski A."/>
            <person name="Chaumeil P.A."/>
            <person name="Hugenholtz P."/>
        </authorList>
    </citation>
    <scope>NUCLEOTIDE SEQUENCE [LARGE SCALE GENOMIC DNA]</scope>
    <source>
        <strain evidence="9">UBA10707</strain>
    </source>
</reference>
<feature type="transmembrane region" description="Helical" evidence="7">
    <location>
        <begin position="278"/>
        <end position="300"/>
    </location>
</feature>
<evidence type="ECO:0000313" key="9">
    <source>
        <dbReference type="EMBL" id="HBP29226.1"/>
    </source>
</evidence>
<keyword evidence="2" id="KW-0813">Transport</keyword>
<keyword evidence="4 7" id="KW-0812">Transmembrane</keyword>
<name>A0A356LDZ9_9BURK</name>
<feature type="transmembrane region" description="Helical" evidence="7">
    <location>
        <begin position="22"/>
        <end position="46"/>
    </location>
</feature>
<evidence type="ECO:0000256" key="4">
    <source>
        <dbReference type="ARBA" id="ARBA00022692"/>
    </source>
</evidence>
<dbReference type="Pfam" id="PF07690">
    <property type="entry name" value="MFS_1"/>
    <property type="match status" value="1"/>
</dbReference>
<keyword evidence="6 7" id="KW-0472">Membrane</keyword>
<protein>
    <submittedName>
        <fullName evidence="9">MFS transporter</fullName>
    </submittedName>
</protein>
<feature type="transmembrane region" description="Helical" evidence="7">
    <location>
        <begin position="120"/>
        <end position="140"/>
    </location>
</feature>
<proteinExistence type="predicted"/>
<dbReference type="Gene3D" id="1.20.1250.20">
    <property type="entry name" value="MFS general substrate transporter like domains"/>
    <property type="match status" value="1"/>
</dbReference>
<organism evidence="9 10">
    <name type="scientific">Advenella kashmirensis</name>
    <dbReference type="NCBI Taxonomy" id="310575"/>
    <lineage>
        <taxon>Bacteria</taxon>
        <taxon>Pseudomonadati</taxon>
        <taxon>Pseudomonadota</taxon>
        <taxon>Betaproteobacteria</taxon>
        <taxon>Burkholderiales</taxon>
        <taxon>Alcaligenaceae</taxon>
    </lineage>
</organism>
<feature type="domain" description="Major facilitator superfamily (MFS) profile" evidence="8">
    <location>
        <begin position="24"/>
        <end position="508"/>
    </location>
</feature>
<dbReference type="AlphaFoldDB" id="A0A356LDZ9"/>
<evidence type="ECO:0000256" key="3">
    <source>
        <dbReference type="ARBA" id="ARBA00022475"/>
    </source>
</evidence>
<dbReference type="Proteomes" id="UP000264036">
    <property type="component" value="Unassembled WGS sequence"/>
</dbReference>
<accession>A0A356LDZ9</accession>
<keyword evidence="3" id="KW-1003">Cell membrane</keyword>
<evidence type="ECO:0000259" key="8">
    <source>
        <dbReference type="PROSITE" id="PS50850"/>
    </source>
</evidence>
<dbReference type="GO" id="GO:0005886">
    <property type="term" value="C:plasma membrane"/>
    <property type="evidence" value="ECO:0007669"/>
    <property type="project" value="UniProtKB-SubCell"/>
</dbReference>
<dbReference type="PRINTS" id="PR01036">
    <property type="entry name" value="TCRTETB"/>
</dbReference>
<evidence type="ECO:0000256" key="6">
    <source>
        <dbReference type="ARBA" id="ARBA00023136"/>
    </source>
</evidence>
<dbReference type="InterPro" id="IPR020846">
    <property type="entry name" value="MFS_dom"/>
</dbReference>
<feature type="transmembrane region" description="Helical" evidence="7">
    <location>
        <begin position="239"/>
        <end position="257"/>
    </location>
</feature>
<feature type="transmembrane region" description="Helical" evidence="7">
    <location>
        <begin position="210"/>
        <end position="227"/>
    </location>
</feature>
<feature type="transmembrane region" description="Helical" evidence="7">
    <location>
        <begin position="344"/>
        <end position="361"/>
    </location>
</feature>
<evidence type="ECO:0000313" key="10">
    <source>
        <dbReference type="Proteomes" id="UP000264036"/>
    </source>
</evidence>
<dbReference type="EMBL" id="DOEK01000017">
    <property type="protein sequence ID" value="HBP29226.1"/>
    <property type="molecule type" value="Genomic_DNA"/>
</dbReference>
<dbReference type="CDD" id="cd17321">
    <property type="entry name" value="MFS_MMR_MDR_like"/>
    <property type="match status" value="1"/>
</dbReference>
<feature type="transmembrane region" description="Helical" evidence="7">
    <location>
        <begin position="174"/>
        <end position="198"/>
    </location>
</feature>
<evidence type="ECO:0000256" key="2">
    <source>
        <dbReference type="ARBA" id="ARBA00022448"/>
    </source>
</evidence>
<feature type="transmembrane region" description="Helical" evidence="7">
    <location>
        <begin position="147"/>
        <end position="168"/>
    </location>
</feature>
<feature type="transmembrane region" description="Helical" evidence="7">
    <location>
        <begin position="90"/>
        <end position="108"/>
    </location>
</feature>
<dbReference type="GO" id="GO:0022857">
    <property type="term" value="F:transmembrane transporter activity"/>
    <property type="evidence" value="ECO:0007669"/>
    <property type="project" value="InterPro"/>
</dbReference>
<evidence type="ECO:0000256" key="1">
    <source>
        <dbReference type="ARBA" id="ARBA00004651"/>
    </source>
</evidence>
<feature type="transmembrane region" description="Helical" evidence="7">
    <location>
        <begin position="61"/>
        <end position="78"/>
    </location>
</feature>
<comment type="subcellular location">
    <subcellularLocation>
        <location evidence="1">Cell membrane</location>
        <topology evidence="1">Multi-pass membrane protein</topology>
    </subcellularLocation>
</comment>
<dbReference type="PANTHER" id="PTHR42718:SF47">
    <property type="entry name" value="METHYL VIOLOGEN RESISTANCE PROTEIN SMVA"/>
    <property type="match status" value="1"/>
</dbReference>